<dbReference type="Proteomes" id="UP001187415">
    <property type="component" value="Unassembled WGS sequence"/>
</dbReference>
<sequence length="134" mass="14815">MHISSVGDRRVAGGEEVARECERTLTDRWSLHAVSFDGWSGELVNIHGPRPPALSAVSAQHIQCSNHNFRELATDEDIIHHPADALPEHLEINMEAFQVVPVFEKPHNHKHIDDNGSNYIGSMSVPQHSSGSGR</sequence>
<feature type="region of interest" description="Disordered" evidence="1">
    <location>
        <begin position="111"/>
        <end position="134"/>
    </location>
</feature>
<accession>A0AA88MAE7</accession>
<comment type="caution">
    <text evidence="2">The sequence shown here is derived from an EMBL/GenBank/DDBJ whole genome shotgun (WGS) entry which is preliminary data.</text>
</comment>
<gene>
    <name evidence="2" type="ORF">Q5P01_017213</name>
</gene>
<reference evidence="2" key="1">
    <citation type="submission" date="2023-07" db="EMBL/GenBank/DDBJ databases">
        <title>Chromosome-level Genome Assembly of Striped Snakehead (Channa striata).</title>
        <authorList>
            <person name="Liu H."/>
        </authorList>
    </citation>
    <scope>NUCLEOTIDE SEQUENCE</scope>
    <source>
        <strain evidence="2">Gz</strain>
        <tissue evidence="2">Muscle</tissue>
    </source>
</reference>
<keyword evidence="3" id="KW-1185">Reference proteome</keyword>
<dbReference type="EMBL" id="JAUPFM010000013">
    <property type="protein sequence ID" value="KAK2833324.1"/>
    <property type="molecule type" value="Genomic_DNA"/>
</dbReference>
<evidence type="ECO:0000313" key="3">
    <source>
        <dbReference type="Proteomes" id="UP001187415"/>
    </source>
</evidence>
<organism evidence="2 3">
    <name type="scientific">Channa striata</name>
    <name type="common">Snakehead murrel</name>
    <name type="synonym">Ophicephalus striatus</name>
    <dbReference type="NCBI Taxonomy" id="64152"/>
    <lineage>
        <taxon>Eukaryota</taxon>
        <taxon>Metazoa</taxon>
        <taxon>Chordata</taxon>
        <taxon>Craniata</taxon>
        <taxon>Vertebrata</taxon>
        <taxon>Euteleostomi</taxon>
        <taxon>Actinopterygii</taxon>
        <taxon>Neopterygii</taxon>
        <taxon>Teleostei</taxon>
        <taxon>Neoteleostei</taxon>
        <taxon>Acanthomorphata</taxon>
        <taxon>Anabantaria</taxon>
        <taxon>Anabantiformes</taxon>
        <taxon>Channoidei</taxon>
        <taxon>Channidae</taxon>
        <taxon>Channa</taxon>
    </lineage>
</organism>
<protein>
    <submittedName>
        <fullName evidence="2">Uncharacterized protein</fullName>
    </submittedName>
</protein>
<evidence type="ECO:0000313" key="2">
    <source>
        <dbReference type="EMBL" id="KAK2833324.1"/>
    </source>
</evidence>
<dbReference type="AlphaFoldDB" id="A0AA88MAE7"/>
<feature type="compositionally biased region" description="Polar residues" evidence="1">
    <location>
        <begin position="115"/>
        <end position="134"/>
    </location>
</feature>
<name>A0AA88MAE7_CHASR</name>
<evidence type="ECO:0000256" key="1">
    <source>
        <dbReference type="SAM" id="MobiDB-lite"/>
    </source>
</evidence>
<proteinExistence type="predicted"/>